<comment type="caution">
    <text evidence="2">The sequence shown here is derived from an EMBL/GenBank/DDBJ whole genome shotgun (WGS) entry which is preliminary data.</text>
</comment>
<dbReference type="GO" id="GO:0005524">
    <property type="term" value="F:ATP binding"/>
    <property type="evidence" value="ECO:0007669"/>
    <property type="project" value="UniProtKB-KW"/>
</dbReference>
<gene>
    <name evidence="2" type="ORF">H7K45_19400</name>
</gene>
<feature type="binding site" evidence="1">
    <location>
        <position position="260"/>
    </location>
    <ligand>
        <name>D-glucosamine</name>
        <dbReference type="ChEBI" id="CHEBI:58723"/>
    </ligand>
</feature>
<reference evidence="2" key="1">
    <citation type="submission" date="2020-07" db="EMBL/GenBank/DDBJ databases">
        <authorList>
            <person name="Pettersson B.M.F."/>
            <person name="Behra P.R.K."/>
            <person name="Ramesh M."/>
            <person name="Das S."/>
            <person name="Dasgupta S."/>
            <person name="Kirsebom L.A."/>
        </authorList>
    </citation>
    <scope>NUCLEOTIDE SEQUENCE</scope>
    <source>
        <strain evidence="2">DSM 44838</strain>
    </source>
</reference>
<dbReference type="InterPro" id="IPR043674">
    <property type="entry name" value="GlcN_kinase"/>
</dbReference>
<keyword evidence="1" id="KW-0067">ATP-binding</keyword>
<keyword evidence="1" id="KW-0119">Carbohydrate metabolism</keyword>
<feature type="binding site" evidence="1">
    <location>
        <position position="159"/>
    </location>
    <ligand>
        <name>ATP</name>
        <dbReference type="ChEBI" id="CHEBI:30616"/>
    </ligand>
</feature>
<dbReference type="NCBIfam" id="NF041273">
    <property type="entry name" value="GlcN_kinase"/>
    <property type="match status" value="1"/>
</dbReference>
<feature type="binding site" evidence="1">
    <location>
        <position position="277"/>
    </location>
    <ligand>
        <name>Mg(2+)</name>
        <dbReference type="ChEBI" id="CHEBI:18420"/>
        <label>2</label>
    </ligand>
</feature>
<dbReference type="EMBL" id="JACKVK010000010">
    <property type="protein sequence ID" value="MCV7422718.1"/>
    <property type="molecule type" value="Genomic_DNA"/>
</dbReference>
<dbReference type="HAMAP" id="MF_02218">
    <property type="entry name" value="GlcN_kinase"/>
    <property type="match status" value="1"/>
</dbReference>
<dbReference type="GO" id="GO:0047931">
    <property type="term" value="F:glucosamine kinase activity"/>
    <property type="evidence" value="ECO:0007669"/>
    <property type="project" value="UniProtKB-UniRule"/>
</dbReference>
<keyword evidence="1" id="KW-0808">Transferase</keyword>
<keyword evidence="1" id="KW-0460">Magnesium</keyword>
<comment type="catalytic activity">
    <reaction evidence="1">
        <text>D-glucosamine + ATP = D-glucosamine 6-phosphate + ADP + H(+)</text>
        <dbReference type="Rhea" id="RHEA:10948"/>
        <dbReference type="ChEBI" id="CHEBI:15378"/>
        <dbReference type="ChEBI" id="CHEBI:30616"/>
        <dbReference type="ChEBI" id="CHEBI:58723"/>
        <dbReference type="ChEBI" id="CHEBI:58725"/>
        <dbReference type="ChEBI" id="CHEBI:456216"/>
        <dbReference type="EC" id="2.7.1.8"/>
    </reaction>
</comment>
<reference evidence="2" key="2">
    <citation type="journal article" date="2022" name="BMC Genomics">
        <title>Comparative genome analysis of mycobacteria focusing on tRNA and non-coding RNA.</title>
        <authorList>
            <person name="Behra P.R.K."/>
            <person name="Pettersson B.M.F."/>
            <person name="Ramesh M."/>
            <person name="Das S."/>
            <person name="Dasgupta S."/>
            <person name="Kirsebom L.A."/>
        </authorList>
    </citation>
    <scope>NUCLEOTIDE SEQUENCE</scope>
    <source>
        <strain evidence="2">DSM 44838</strain>
    </source>
</reference>
<dbReference type="GO" id="GO:0000287">
    <property type="term" value="F:magnesium ion binding"/>
    <property type="evidence" value="ECO:0007669"/>
    <property type="project" value="UniProtKB-UniRule"/>
</dbReference>
<feature type="short sequence motif" description="Substrate specificity determinant motif" evidence="1">
    <location>
        <begin position="364"/>
        <end position="379"/>
    </location>
</feature>
<comment type="caution">
    <text evidence="1">Lacks conserved residue(s) required for the propagation of feature annotation.</text>
</comment>
<dbReference type="InterPro" id="IPR053634">
    <property type="entry name" value="Actino_Glucosamine_Kinase"/>
</dbReference>
<comment type="subunit">
    <text evidence="1">Monomer.</text>
</comment>
<proteinExistence type="inferred from homology"/>
<comment type="cofactor">
    <cofactor evidence="1">
        <name>Mg(2+)</name>
        <dbReference type="ChEBI" id="CHEBI:18420"/>
    </cofactor>
    <text evidence="1">Binds 2 Mg(2+) ions per subunit.</text>
</comment>
<keyword evidence="1" id="KW-0547">Nucleotide-binding</keyword>
<evidence type="ECO:0000256" key="1">
    <source>
        <dbReference type="HAMAP-Rule" id="MF_02218"/>
    </source>
</evidence>
<organism evidence="2 3">
    <name type="scientific">Mycobacterium yunnanensis</name>
    <dbReference type="NCBI Taxonomy" id="368477"/>
    <lineage>
        <taxon>Bacteria</taxon>
        <taxon>Bacillati</taxon>
        <taxon>Actinomycetota</taxon>
        <taxon>Actinomycetes</taxon>
        <taxon>Mycobacteriales</taxon>
        <taxon>Mycobacteriaceae</taxon>
        <taxon>Mycobacterium</taxon>
    </lineage>
</organism>
<protein>
    <recommendedName>
        <fullName evidence="1">Glucosamine kinase</fullName>
        <shortName evidence="1">GlcN kinase</shortName>
        <shortName evidence="1">GlcNK</shortName>
        <ecNumber evidence="1">2.7.1.8</ecNumber>
    </recommendedName>
</protein>
<dbReference type="Gene3D" id="3.90.1200.10">
    <property type="match status" value="1"/>
</dbReference>
<keyword evidence="3" id="KW-1185">Reference proteome</keyword>
<comment type="function">
    <text evidence="1">Catalyzes the ATP-dependent phosphorylation of D-glucosamine (GlcN) to D-glucosamine 6-phosphate. May be involved in the phosphorylation of acquired extracellular GlcN derived from the hydrolysis of chitosan, i.e., in the incorporation of exogenous GlcN into the bacterial GlcNAc metabolism.</text>
</comment>
<dbReference type="SUPFAM" id="SSF56112">
    <property type="entry name" value="Protein kinase-like (PK-like)"/>
    <property type="match status" value="1"/>
</dbReference>
<name>A0A9X2Z3D0_9MYCO</name>
<keyword evidence="1" id="KW-0418">Kinase</keyword>
<comment type="similarity">
    <text evidence="1">Belongs to the actinobacterial glucosamine kinase family.</text>
</comment>
<sequence length="397" mass="42109">MRVPEHLDALLLGEDHRIAVVDDGGDLAAVPQVRDADGRWRRARPGDGAASALLTLLAAGSATRGAFSVLSWTTRTALSETPIGVDQTNESVIVGDAAVVKWATHLQDGPHPAPPRIEALREAGFDGTPTPWGLVTWRTSTGEDTVVAYVDDYLPGAVDGWTWAVDLITAAARDGRIEEFCTAAADVGTVVANVHAALSLTTTVATTADAQRWHDGALETLDSACRLGHPGAVARRHDVEVLLADLDELAGTPVILGHGDLHVGQVLCSRGRFVVTDFDGNPVLTASERALPIPAVLDVAGMTQSLAHAGIVAAKYTALDTATLAAVDRNGRTAFLDAYGRRLEELGHADLFDSTPLRAFRAQQILREIVYAARHLPRWMYVPDAALPALLDEGCST</sequence>
<feature type="binding site" evidence="1">
    <location>
        <position position="101"/>
    </location>
    <ligand>
        <name>ATP</name>
        <dbReference type="ChEBI" id="CHEBI:30616"/>
    </ligand>
</feature>
<feature type="binding site" evidence="1">
    <location>
        <position position="265"/>
    </location>
    <ligand>
        <name>Mg(2+)</name>
        <dbReference type="ChEBI" id="CHEBI:18420"/>
        <label>1</label>
    </ligand>
</feature>
<dbReference type="Proteomes" id="UP001141629">
    <property type="component" value="Unassembled WGS sequence"/>
</dbReference>
<dbReference type="GO" id="GO:0005975">
    <property type="term" value="P:carbohydrate metabolic process"/>
    <property type="evidence" value="ECO:0007669"/>
    <property type="project" value="UniProtKB-UniRule"/>
</dbReference>
<dbReference type="InterPro" id="IPR011009">
    <property type="entry name" value="Kinase-like_dom_sf"/>
</dbReference>
<feature type="binding site" evidence="1">
    <location>
        <position position="277"/>
    </location>
    <ligand>
        <name>Mg(2+)</name>
        <dbReference type="ChEBI" id="CHEBI:18420"/>
        <label>1</label>
    </ligand>
</feature>
<dbReference type="AlphaFoldDB" id="A0A9X2Z3D0"/>
<feature type="binding site" evidence="1">
    <location>
        <position position="279"/>
    </location>
    <ligand>
        <name>Mg(2+)</name>
        <dbReference type="ChEBI" id="CHEBI:18420"/>
        <label>2</label>
    </ligand>
</feature>
<feature type="binding site" evidence="1">
    <location>
        <position position="368"/>
    </location>
    <ligand>
        <name>D-glucosamine</name>
        <dbReference type="ChEBI" id="CHEBI:58723"/>
    </ligand>
</feature>
<evidence type="ECO:0000313" key="2">
    <source>
        <dbReference type="EMBL" id="MCV7422718.1"/>
    </source>
</evidence>
<dbReference type="EC" id="2.7.1.8" evidence="1"/>
<accession>A0A9X2Z3D0</accession>
<keyword evidence="1" id="KW-0479">Metal-binding</keyword>
<evidence type="ECO:0000313" key="3">
    <source>
        <dbReference type="Proteomes" id="UP001141629"/>
    </source>
</evidence>